<organism evidence="4 5">
    <name type="scientific">endosymbiont of Ridgeia piscesae</name>
    <dbReference type="NCBI Taxonomy" id="54398"/>
    <lineage>
        <taxon>Bacteria</taxon>
        <taxon>Pseudomonadati</taxon>
        <taxon>Pseudomonadota</taxon>
        <taxon>Gammaproteobacteria</taxon>
        <taxon>sulfur-oxidizing symbionts</taxon>
    </lineage>
</organism>
<keyword evidence="2" id="KW-0597">Phosphoprotein</keyword>
<dbReference type="GO" id="GO:0000160">
    <property type="term" value="P:phosphorelay signal transduction system"/>
    <property type="evidence" value="ECO:0007669"/>
    <property type="project" value="UniProtKB-KW"/>
</dbReference>
<dbReference type="GO" id="GO:0004672">
    <property type="term" value="F:protein kinase activity"/>
    <property type="evidence" value="ECO:0007669"/>
    <property type="project" value="UniProtKB-ARBA"/>
</dbReference>
<dbReference type="InterPro" id="IPR036641">
    <property type="entry name" value="HPT_dom_sf"/>
</dbReference>
<comment type="caution">
    <text evidence="4">The sequence shown here is derived from an EMBL/GenBank/DDBJ whole genome shotgun (WGS) entry which is preliminary data.</text>
</comment>
<dbReference type="EMBL" id="LMXI01000091">
    <property type="protein sequence ID" value="KRT59816.1"/>
    <property type="molecule type" value="Genomic_DNA"/>
</dbReference>
<feature type="non-terminal residue" evidence="4">
    <location>
        <position position="1"/>
    </location>
</feature>
<evidence type="ECO:0000259" key="3">
    <source>
        <dbReference type="PROSITE" id="PS50894"/>
    </source>
</evidence>
<dbReference type="PROSITE" id="PS50894">
    <property type="entry name" value="HPT"/>
    <property type="match status" value="1"/>
</dbReference>
<name>A0A0T5ZAF6_9GAMM</name>
<dbReference type="SUPFAM" id="SSF47226">
    <property type="entry name" value="Histidine-containing phosphotransfer domain, HPT domain"/>
    <property type="match status" value="1"/>
</dbReference>
<dbReference type="InterPro" id="IPR008207">
    <property type="entry name" value="Sig_transdc_His_kin_Hpt_dom"/>
</dbReference>
<evidence type="ECO:0000256" key="2">
    <source>
        <dbReference type="PROSITE-ProRule" id="PRU00110"/>
    </source>
</evidence>
<dbReference type="RefSeq" id="WP_057955910.1">
    <property type="nucleotide sequence ID" value="NZ_KQ556898.1"/>
</dbReference>
<dbReference type="Gene3D" id="1.20.120.160">
    <property type="entry name" value="HPT domain"/>
    <property type="match status" value="1"/>
</dbReference>
<dbReference type="Proteomes" id="UP000051276">
    <property type="component" value="Unassembled WGS sequence"/>
</dbReference>
<accession>A0A0T5ZAF6</accession>
<dbReference type="Pfam" id="PF01627">
    <property type="entry name" value="Hpt"/>
    <property type="match status" value="1"/>
</dbReference>
<feature type="modified residue" description="Phosphohistidine" evidence="2">
    <location>
        <position position="54"/>
    </location>
</feature>
<gene>
    <name evidence="4" type="ORF">Ga0076813_16031</name>
</gene>
<keyword evidence="1" id="KW-0902">Two-component regulatory system</keyword>
<evidence type="ECO:0000313" key="4">
    <source>
        <dbReference type="EMBL" id="KRT59816.1"/>
    </source>
</evidence>
<evidence type="ECO:0000256" key="1">
    <source>
        <dbReference type="ARBA" id="ARBA00023012"/>
    </source>
</evidence>
<reference evidence="4 5" key="1">
    <citation type="submission" date="2015-11" db="EMBL/GenBank/DDBJ databases">
        <title>The genome of Candidatus Endoriftia persephone in Ridgeia piscesae and population structure of the North Eastern Pacific vestimentiferan symbionts.</title>
        <authorList>
            <person name="Perez M."/>
            <person name="Juniper K.S."/>
        </authorList>
    </citation>
    <scope>NUCLEOTIDE SEQUENCE [LARGE SCALE GENOMIC DNA]</scope>
    <source>
        <strain evidence="4">Ind10</strain>
    </source>
</reference>
<sequence>EVIDQNGLEQMQQLLGDEFGELLDAFFISLDELISLLPQALADSDQQEIRRIAHSIKSAGNNVSARRLAKLGSLMEACALESAFQQFEGYQDQLQQEIQLVSDALAEYR</sequence>
<dbReference type="AlphaFoldDB" id="A0A0T5ZAF6"/>
<proteinExistence type="predicted"/>
<protein>
    <submittedName>
        <fullName evidence="4">HPt (Histidine-containing phosphotransfer) domain-containing protein</fullName>
    </submittedName>
</protein>
<evidence type="ECO:0000313" key="5">
    <source>
        <dbReference type="Proteomes" id="UP000051276"/>
    </source>
</evidence>
<feature type="domain" description="HPt" evidence="3">
    <location>
        <begin position="15"/>
        <end position="109"/>
    </location>
</feature>